<dbReference type="GO" id="GO:0080044">
    <property type="term" value="F:quercetin 7-O-glucosyltransferase activity"/>
    <property type="evidence" value="ECO:0007669"/>
    <property type="project" value="TreeGrafter"/>
</dbReference>
<dbReference type="InParanoid" id="A0A200RE36"/>
<sequence>MSHHDEQFRMSKNNNQFHHVVVMAFPFGSHATAILNPVRRLAMAAPTVTFSFFSTAKSNTSIFGSPSLLSSNNSNKPAAYYNNDVLLSNLKAYDVDDGVPEDYKLTTTSGNPADQILEIIDLFIKSMAENFRKAIDDVVEGVGPASCVISDAFLWFAGEMAEEEMGGVPWISFWGGDASSLSTHFYTDFIRQSLNLGENGIVGREEELINFTPGLSTIRIKDLQEGIVVGDLESSFSCMLHRMGQMFPRATAIILNSFEDLNLPVLDDLKSKLPNKFLNVGPLILSSTRSSSPSELDANGCLPWLDGQKPTSVAYVSFGRVASPPPHELVALAEGLEETGTPFLWSLKDHLKVHLPKGFLERTSGRGFVVPWAPQREVLEHVAIGVFVTHCGWNSVLESIIAGVPMIGRPVFGDHMINCRMISEVWEIGIEMKDRIFTKYGMMEGLDLIFCSGKGKKLREKCGALRGLAKHVISPNGSSSKNFNTLLEVISNGLNNKKA</sequence>
<dbReference type="FunCoup" id="A0A200RE36">
    <property type="interactions" value="105"/>
</dbReference>
<protein>
    <recommendedName>
        <fullName evidence="5">Glycosyltransferase</fullName>
        <ecNumber evidence="5">2.4.1.-</ecNumber>
    </recommendedName>
</protein>
<comment type="similarity">
    <text evidence="1 4">Belongs to the UDP-glycosyltransferase family.</text>
</comment>
<dbReference type="SUPFAM" id="SSF53756">
    <property type="entry name" value="UDP-Glycosyltransferase/glycogen phosphorylase"/>
    <property type="match status" value="1"/>
</dbReference>
<dbReference type="Gene3D" id="3.40.50.2000">
    <property type="entry name" value="Glycogen Phosphorylase B"/>
    <property type="match status" value="2"/>
</dbReference>
<dbReference type="PANTHER" id="PTHR11926:SF1560">
    <property type="entry name" value="UDP-GLYCOSYLTRANSFERASE 74E1-RELATED"/>
    <property type="match status" value="1"/>
</dbReference>
<name>A0A200RE36_MACCD</name>
<dbReference type="AlphaFoldDB" id="A0A200RE36"/>
<dbReference type="EMBL" id="MVGT01000009">
    <property type="protein sequence ID" value="OVA20941.1"/>
    <property type="molecule type" value="Genomic_DNA"/>
</dbReference>
<evidence type="ECO:0000313" key="7">
    <source>
        <dbReference type="Proteomes" id="UP000195402"/>
    </source>
</evidence>
<dbReference type="InterPro" id="IPR002213">
    <property type="entry name" value="UDP_glucos_trans"/>
</dbReference>
<dbReference type="CDD" id="cd03784">
    <property type="entry name" value="GT1_Gtf-like"/>
    <property type="match status" value="1"/>
</dbReference>
<dbReference type="OrthoDB" id="5835829at2759"/>
<evidence type="ECO:0000256" key="5">
    <source>
        <dbReference type="RuleBase" id="RU362057"/>
    </source>
</evidence>
<organism evidence="6 7">
    <name type="scientific">Macleaya cordata</name>
    <name type="common">Five-seeded plume-poppy</name>
    <name type="synonym">Bocconia cordata</name>
    <dbReference type="NCBI Taxonomy" id="56857"/>
    <lineage>
        <taxon>Eukaryota</taxon>
        <taxon>Viridiplantae</taxon>
        <taxon>Streptophyta</taxon>
        <taxon>Embryophyta</taxon>
        <taxon>Tracheophyta</taxon>
        <taxon>Spermatophyta</taxon>
        <taxon>Magnoliopsida</taxon>
        <taxon>Ranunculales</taxon>
        <taxon>Papaveraceae</taxon>
        <taxon>Papaveroideae</taxon>
        <taxon>Macleaya</taxon>
    </lineage>
</organism>
<gene>
    <name evidence="6" type="ORF">BVC80_8839g32</name>
</gene>
<accession>A0A200RE36</accession>
<keyword evidence="2 4" id="KW-0328">Glycosyltransferase</keyword>
<dbReference type="InterPro" id="IPR035595">
    <property type="entry name" value="UDP_glycos_trans_CS"/>
</dbReference>
<dbReference type="Proteomes" id="UP000195402">
    <property type="component" value="Unassembled WGS sequence"/>
</dbReference>
<comment type="caution">
    <text evidence="6">The sequence shown here is derived from an EMBL/GenBank/DDBJ whole genome shotgun (WGS) entry which is preliminary data.</text>
</comment>
<keyword evidence="7" id="KW-1185">Reference proteome</keyword>
<proteinExistence type="inferred from homology"/>
<dbReference type="PROSITE" id="PS00375">
    <property type="entry name" value="UDPGT"/>
    <property type="match status" value="1"/>
</dbReference>
<evidence type="ECO:0000313" key="6">
    <source>
        <dbReference type="EMBL" id="OVA20941.1"/>
    </source>
</evidence>
<dbReference type="PANTHER" id="PTHR11926">
    <property type="entry name" value="GLUCOSYL/GLUCURONOSYL TRANSFERASES"/>
    <property type="match status" value="1"/>
</dbReference>
<evidence type="ECO:0000256" key="2">
    <source>
        <dbReference type="ARBA" id="ARBA00022676"/>
    </source>
</evidence>
<dbReference type="GO" id="GO:0080043">
    <property type="term" value="F:quercetin 3-O-glucosyltransferase activity"/>
    <property type="evidence" value="ECO:0007669"/>
    <property type="project" value="TreeGrafter"/>
</dbReference>
<dbReference type="FunFam" id="3.40.50.2000:FF:000091">
    <property type="entry name" value="Glycosyltransferase"/>
    <property type="match status" value="1"/>
</dbReference>
<keyword evidence="3 4" id="KW-0808">Transferase</keyword>
<dbReference type="OMA" id="FMEVAPQ"/>
<dbReference type="STRING" id="56857.A0A200RE36"/>
<evidence type="ECO:0000256" key="3">
    <source>
        <dbReference type="ARBA" id="ARBA00022679"/>
    </source>
</evidence>
<reference evidence="6 7" key="1">
    <citation type="journal article" date="2017" name="Mol. Plant">
        <title>The Genome of Medicinal Plant Macleaya cordata Provides New Insights into Benzylisoquinoline Alkaloids Metabolism.</title>
        <authorList>
            <person name="Liu X."/>
            <person name="Liu Y."/>
            <person name="Huang P."/>
            <person name="Ma Y."/>
            <person name="Qing Z."/>
            <person name="Tang Q."/>
            <person name="Cao H."/>
            <person name="Cheng P."/>
            <person name="Zheng Y."/>
            <person name="Yuan Z."/>
            <person name="Zhou Y."/>
            <person name="Liu J."/>
            <person name="Tang Z."/>
            <person name="Zhuo Y."/>
            <person name="Zhang Y."/>
            <person name="Yu L."/>
            <person name="Huang J."/>
            <person name="Yang P."/>
            <person name="Peng Q."/>
            <person name="Zhang J."/>
            <person name="Jiang W."/>
            <person name="Zhang Z."/>
            <person name="Lin K."/>
            <person name="Ro D.K."/>
            <person name="Chen X."/>
            <person name="Xiong X."/>
            <person name="Shang Y."/>
            <person name="Huang S."/>
            <person name="Zeng J."/>
        </authorList>
    </citation>
    <scope>NUCLEOTIDE SEQUENCE [LARGE SCALE GENOMIC DNA]</scope>
    <source>
        <strain evidence="7">cv. BLH2017</strain>
        <tissue evidence="6">Root</tissue>
    </source>
</reference>
<evidence type="ECO:0000256" key="4">
    <source>
        <dbReference type="RuleBase" id="RU003718"/>
    </source>
</evidence>
<dbReference type="Pfam" id="PF00201">
    <property type="entry name" value="UDPGT"/>
    <property type="match status" value="1"/>
</dbReference>
<dbReference type="EC" id="2.4.1.-" evidence="5"/>
<evidence type="ECO:0000256" key="1">
    <source>
        <dbReference type="ARBA" id="ARBA00009995"/>
    </source>
</evidence>